<evidence type="ECO:0000313" key="9">
    <source>
        <dbReference type="Proteomes" id="UP000595917"/>
    </source>
</evidence>
<dbReference type="GO" id="GO:0005886">
    <property type="term" value="C:plasma membrane"/>
    <property type="evidence" value="ECO:0007669"/>
    <property type="project" value="UniProtKB-SubCell"/>
</dbReference>
<dbReference type="HAMAP" id="MF_00479">
    <property type="entry name" value="RsxG_RnfG"/>
    <property type="match status" value="1"/>
</dbReference>
<evidence type="ECO:0000256" key="6">
    <source>
        <dbReference type="HAMAP-Rule" id="MF_00479"/>
    </source>
</evidence>
<comment type="similarity">
    <text evidence="6">Belongs to the RnfG family.</text>
</comment>
<evidence type="ECO:0000256" key="3">
    <source>
        <dbReference type="ARBA" id="ARBA00022630"/>
    </source>
</evidence>
<dbReference type="GO" id="GO:0009055">
    <property type="term" value="F:electron transfer activity"/>
    <property type="evidence" value="ECO:0007669"/>
    <property type="project" value="InterPro"/>
</dbReference>
<sequence>MKNMFKLGIVLALYATAACIGLAFVYSGTQKTIAERQQADLEAALKELFPQGDSFEDITGTIESPDSSVAFSSQYAALRGGEVIGAAIQASGPSYGGPIVVLVGVGTDGKISGAKILDNQDTPGLGANASSATYYVDRANKITFYSQFAGKSISDPFEPKNDVAAITASTITSRAVASVVKASGSAGSVWLSTQTGGVR</sequence>
<dbReference type="PANTHER" id="PTHR36118">
    <property type="entry name" value="ION-TRANSLOCATING OXIDOREDUCTASE COMPLEX SUBUNIT G"/>
    <property type="match status" value="1"/>
</dbReference>
<keyword evidence="6" id="KW-1003">Cell membrane</keyword>
<dbReference type="KEGG" id="bhc:JFL75_02785"/>
<keyword evidence="2 6" id="KW-0597">Phosphoprotein</keyword>
<comment type="function">
    <text evidence="6">Part of a membrane-bound complex that couples electron transfer with translocation of ions across the membrane.</text>
</comment>
<accession>A0A7T7XP38</accession>
<dbReference type="InterPro" id="IPR007329">
    <property type="entry name" value="FMN-bd"/>
</dbReference>
<dbReference type="Pfam" id="PF04205">
    <property type="entry name" value="FMN_bind"/>
    <property type="match status" value="1"/>
</dbReference>
<gene>
    <name evidence="6" type="primary">rnfG</name>
    <name evidence="8" type="ORF">JFL75_02785</name>
</gene>
<keyword evidence="4 6" id="KW-0288">FMN</keyword>
<evidence type="ECO:0000313" key="8">
    <source>
        <dbReference type="EMBL" id="QQO09852.1"/>
    </source>
</evidence>
<dbReference type="PROSITE" id="PS51257">
    <property type="entry name" value="PROKAR_LIPOPROTEIN"/>
    <property type="match status" value="1"/>
</dbReference>
<keyword evidence="6" id="KW-0472">Membrane</keyword>
<dbReference type="PIRSF" id="PIRSF006091">
    <property type="entry name" value="E_trnsport_RnfG"/>
    <property type="match status" value="1"/>
</dbReference>
<evidence type="ECO:0000256" key="2">
    <source>
        <dbReference type="ARBA" id="ARBA00022553"/>
    </source>
</evidence>
<dbReference type="RefSeq" id="WP_215627156.1">
    <property type="nucleotide sequence ID" value="NZ_CP067089.2"/>
</dbReference>
<dbReference type="GO" id="GO:0022900">
    <property type="term" value="P:electron transport chain"/>
    <property type="evidence" value="ECO:0007669"/>
    <property type="project" value="UniProtKB-UniRule"/>
</dbReference>
<dbReference type="AlphaFoldDB" id="A0A7T7XP38"/>
<keyword evidence="6" id="KW-1278">Translocase</keyword>
<dbReference type="PANTHER" id="PTHR36118:SF1">
    <property type="entry name" value="ION-TRANSLOCATING OXIDOREDUCTASE COMPLEX SUBUNIT G"/>
    <property type="match status" value="1"/>
</dbReference>
<protein>
    <recommendedName>
        <fullName evidence="6">Ion-translocating oxidoreductase complex subunit G</fullName>
        <ecNumber evidence="6">7.-.-.-</ecNumber>
    </recommendedName>
    <alternativeName>
        <fullName evidence="6">Rnf electron transport complex subunit G</fullName>
    </alternativeName>
</protein>
<keyword evidence="6" id="KW-1133">Transmembrane helix</keyword>
<evidence type="ECO:0000259" key="7">
    <source>
        <dbReference type="SMART" id="SM00900"/>
    </source>
</evidence>
<dbReference type="InterPro" id="IPR010209">
    <property type="entry name" value="Ion_transpt_RnfG/RsxG"/>
</dbReference>
<keyword evidence="5 6" id="KW-0249">Electron transport</keyword>
<feature type="modified residue" description="FMN phosphoryl threonine" evidence="6">
    <location>
        <position position="170"/>
    </location>
</feature>
<proteinExistence type="inferred from homology"/>
<dbReference type="EMBL" id="CP067089">
    <property type="protein sequence ID" value="QQO09852.1"/>
    <property type="molecule type" value="Genomic_DNA"/>
</dbReference>
<organism evidence="8 9">
    <name type="scientific">Breznakiella homolactica</name>
    <dbReference type="NCBI Taxonomy" id="2798577"/>
    <lineage>
        <taxon>Bacteria</taxon>
        <taxon>Pseudomonadati</taxon>
        <taxon>Spirochaetota</taxon>
        <taxon>Spirochaetia</taxon>
        <taxon>Spirochaetales</taxon>
        <taxon>Breznakiellaceae</taxon>
        <taxon>Breznakiella</taxon>
    </lineage>
</organism>
<keyword evidence="9" id="KW-1185">Reference proteome</keyword>
<name>A0A7T7XP38_9SPIR</name>
<comment type="subunit">
    <text evidence="6">The complex is composed of six subunits: RnfA, RnfB, RnfC, RnfD, RnfE and RnfG.</text>
</comment>
<feature type="domain" description="FMN-binding" evidence="7">
    <location>
        <begin position="94"/>
        <end position="187"/>
    </location>
</feature>
<keyword evidence="3 6" id="KW-0285">Flavoprotein</keyword>
<dbReference type="SMART" id="SM00900">
    <property type="entry name" value="FMN_bind"/>
    <property type="match status" value="1"/>
</dbReference>
<evidence type="ECO:0000256" key="4">
    <source>
        <dbReference type="ARBA" id="ARBA00022643"/>
    </source>
</evidence>
<comment type="subcellular location">
    <subcellularLocation>
        <location evidence="6">Cell membrane</location>
        <topology evidence="6">Single-pass membrane protein</topology>
    </subcellularLocation>
</comment>
<dbReference type="GO" id="GO:0010181">
    <property type="term" value="F:FMN binding"/>
    <property type="evidence" value="ECO:0007669"/>
    <property type="project" value="InterPro"/>
</dbReference>
<dbReference type="EC" id="7.-.-.-" evidence="6"/>
<evidence type="ECO:0000256" key="5">
    <source>
        <dbReference type="ARBA" id="ARBA00022982"/>
    </source>
</evidence>
<evidence type="ECO:0000256" key="1">
    <source>
        <dbReference type="ARBA" id="ARBA00022448"/>
    </source>
</evidence>
<keyword evidence="1 6" id="KW-0813">Transport</keyword>
<dbReference type="Proteomes" id="UP000595917">
    <property type="component" value="Chromosome"/>
</dbReference>
<comment type="cofactor">
    <cofactor evidence="6">
        <name>FMN</name>
        <dbReference type="ChEBI" id="CHEBI:58210"/>
    </cofactor>
</comment>
<reference evidence="8" key="1">
    <citation type="submission" date="2021-01" db="EMBL/GenBank/DDBJ databases">
        <title>Description of Breznakiella homolactica.</title>
        <authorList>
            <person name="Song Y."/>
            <person name="Brune A."/>
        </authorList>
    </citation>
    <scope>NUCLEOTIDE SEQUENCE</scope>
    <source>
        <strain evidence="8">RmG30</strain>
    </source>
</reference>
<keyword evidence="6" id="KW-0812">Transmembrane</keyword>